<feature type="region of interest" description="Disordered" evidence="10">
    <location>
        <begin position="1"/>
        <end position="56"/>
    </location>
</feature>
<feature type="compositionally biased region" description="Low complexity" evidence="10">
    <location>
        <begin position="38"/>
        <end position="47"/>
    </location>
</feature>
<keyword evidence="7 9" id="KW-0906">Nuclear pore complex</keyword>
<dbReference type="GO" id="GO:0031965">
    <property type="term" value="C:nuclear membrane"/>
    <property type="evidence" value="ECO:0007669"/>
    <property type="project" value="UniProtKB-UniRule"/>
</dbReference>
<comment type="function">
    <text evidence="9">Functions as a component of the nuclear pore complex (NPC).</text>
</comment>
<dbReference type="GO" id="GO:0045893">
    <property type="term" value="P:positive regulation of DNA-templated transcription"/>
    <property type="evidence" value="ECO:0007669"/>
    <property type="project" value="TreeGrafter"/>
</dbReference>
<dbReference type="EMBL" id="QLNQ01000028">
    <property type="protein sequence ID" value="RCK57702.1"/>
    <property type="molecule type" value="Genomic_DNA"/>
</dbReference>
<keyword evidence="12" id="KW-1185">Reference proteome</keyword>
<dbReference type="PANTHER" id="PTHR13373">
    <property type="entry name" value="FROUNT PROTEIN-RELATED"/>
    <property type="match status" value="1"/>
</dbReference>
<dbReference type="GO" id="GO:0031080">
    <property type="term" value="C:nuclear pore outer ring"/>
    <property type="evidence" value="ECO:0007669"/>
    <property type="project" value="TreeGrafter"/>
</dbReference>
<evidence type="ECO:0000256" key="7">
    <source>
        <dbReference type="ARBA" id="ARBA00023132"/>
    </source>
</evidence>
<dbReference type="OrthoDB" id="17644at2759"/>
<proteinExistence type="inferred from homology"/>
<dbReference type="Pfam" id="PF07575">
    <property type="entry name" value="Nucleopor_Nup85"/>
    <property type="match status" value="1"/>
</dbReference>
<evidence type="ECO:0000313" key="11">
    <source>
        <dbReference type="EMBL" id="RCK57702.1"/>
    </source>
</evidence>
<evidence type="ECO:0000256" key="9">
    <source>
        <dbReference type="RuleBase" id="RU365073"/>
    </source>
</evidence>
<dbReference type="GO" id="GO:0017056">
    <property type="term" value="F:structural constituent of nuclear pore"/>
    <property type="evidence" value="ECO:0007669"/>
    <property type="project" value="TreeGrafter"/>
</dbReference>
<comment type="similarity">
    <text evidence="2 9">Belongs to the nucleoporin Nup85 family.</text>
</comment>
<dbReference type="STRING" id="5486.A0A367XY37"/>
<evidence type="ECO:0000256" key="10">
    <source>
        <dbReference type="SAM" id="MobiDB-lite"/>
    </source>
</evidence>
<evidence type="ECO:0000256" key="2">
    <source>
        <dbReference type="ARBA" id="ARBA00005573"/>
    </source>
</evidence>
<evidence type="ECO:0000256" key="5">
    <source>
        <dbReference type="ARBA" id="ARBA00022927"/>
    </source>
</evidence>
<name>A0A367XY37_9ASCO</name>
<comment type="subcellular location">
    <subcellularLocation>
        <location evidence="1 9">Nucleus</location>
        <location evidence="1 9">Nuclear pore complex</location>
    </subcellularLocation>
</comment>
<dbReference type="GO" id="GO:0006406">
    <property type="term" value="P:mRNA export from nucleus"/>
    <property type="evidence" value="ECO:0007669"/>
    <property type="project" value="TreeGrafter"/>
</dbReference>
<organism evidence="11 12">
    <name type="scientific">Candida viswanathii</name>
    <dbReference type="NCBI Taxonomy" id="5486"/>
    <lineage>
        <taxon>Eukaryota</taxon>
        <taxon>Fungi</taxon>
        <taxon>Dikarya</taxon>
        <taxon>Ascomycota</taxon>
        <taxon>Saccharomycotina</taxon>
        <taxon>Pichiomycetes</taxon>
        <taxon>Debaryomycetaceae</taxon>
        <taxon>Candida/Lodderomyces clade</taxon>
        <taxon>Candida</taxon>
    </lineage>
</organism>
<keyword evidence="5 9" id="KW-0653">Protein transport</keyword>
<evidence type="ECO:0000256" key="3">
    <source>
        <dbReference type="ARBA" id="ARBA00022448"/>
    </source>
</evidence>
<dbReference type="PANTHER" id="PTHR13373:SF21">
    <property type="entry name" value="NUCLEAR PORE COMPLEX PROTEIN NUP85"/>
    <property type="match status" value="1"/>
</dbReference>
<accession>A0A367XY37</accession>
<dbReference type="InterPro" id="IPR011502">
    <property type="entry name" value="Nucleoporin_Nup85"/>
</dbReference>
<feature type="compositionally biased region" description="Polar residues" evidence="10">
    <location>
        <begin position="27"/>
        <end position="37"/>
    </location>
</feature>
<keyword evidence="6 9" id="KW-0811">Translocation</keyword>
<evidence type="ECO:0000256" key="8">
    <source>
        <dbReference type="ARBA" id="ARBA00023242"/>
    </source>
</evidence>
<dbReference type="AlphaFoldDB" id="A0A367XY37"/>
<keyword evidence="9" id="KW-0472">Membrane</keyword>
<reference evidence="11 12" key="1">
    <citation type="submission" date="2018-06" db="EMBL/GenBank/DDBJ databases">
        <title>Whole genome sequencing of Candida tropicalis (genome annotated by CSBL at Korea University).</title>
        <authorList>
            <person name="Ahn J."/>
        </authorList>
    </citation>
    <scope>NUCLEOTIDE SEQUENCE [LARGE SCALE GENOMIC DNA]</scope>
    <source>
        <strain evidence="11 12">ATCC 20962</strain>
    </source>
</reference>
<dbReference type="Proteomes" id="UP000253472">
    <property type="component" value="Unassembled WGS sequence"/>
</dbReference>
<keyword evidence="4 9" id="KW-0509">mRNA transport</keyword>
<sequence>MPELYNKFDGIEMIQLPDDDEERDTNDFSISSETEGISDSQDSSKSNNQDDHSSPLRIFKSDREYIDLSQWLDSNEPLSFKFDKDQYKKSIDISDSFDQNYIEYVNSMYKTIEKLTTVDITRLDLEEDDSPIGLITNDTGYRASQAFKFKKADESFQAIVESLQALINSAPEDKHDSLEFQSLQHTLYTLQCLQASNFYFDLRRKPELILQWVNTFDPKPDSDLLNDVMINNPKPYRHPQFWNTCLSQLIIRGLFTQSNDVIGHSGYQELEETCPELYSIIGDLNSLLENYTSSASKGHFTQWKLLACEFRDSLSGGQNESVTEPAHRLIVSQIYDLACIITGLPKTISSYCDTWYEMYLALSLYQIRDNEEVYEDYFKTAIAEHPPVITLGEDAENIDELSESCFINILERNYLKALETLHEFDPPTAAYVSELLELKLVLRSYYFDSTITSNTSFQDLLNRRTISEYFLTRHAFDCLNVHDLVPVGIGLLLNEVVCRSNNSSAVNRKTIAGFLPHYHCKTNDDLEWALTICANLNLVSTARELYYQAGVKSLQDGYNYEALNNFVNCYDPTLLSGENHSEGMKKVHYIIWDMIFADSLVNNRPVKDELINNIVDRNVAPNFKIHPVIQQCLSPYAVLKEFYTSLLDKDIRAASKLSKLIHLLQFNYLPKRFAPLLLAQFLPFLLTNDNKLLVPELVVIIELIDSYETDCEDKESQEAAKLYSYSMHNVEEDDLSEYDWRRVVGKEKVPKDVTDLITTLRNYITAKIGKVFIE</sequence>
<comment type="caution">
    <text evidence="11">The sequence shown here is derived from an EMBL/GenBank/DDBJ whole genome shotgun (WGS) entry which is preliminary data.</text>
</comment>
<evidence type="ECO:0000256" key="4">
    <source>
        <dbReference type="ARBA" id="ARBA00022816"/>
    </source>
</evidence>
<keyword evidence="8 9" id="KW-0539">Nucleus</keyword>
<comment type="subunit">
    <text evidence="9">Component of the nuclear pore complex (NPC).</text>
</comment>
<evidence type="ECO:0000256" key="1">
    <source>
        <dbReference type="ARBA" id="ARBA00004567"/>
    </source>
</evidence>
<evidence type="ECO:0000313" key="12">
    <source>
        <dbReference type="Proteomes" id="UP000253472"/>
    </source>
</evidence>
<evidence type="ECO:0000256" key="6">
    <source>
        <dbReference type="ARBA" id="ARBA00023010"/>
    </source>
</evidence>
<dbReference type="GO" id="GO:0006606">
    <property type="term" value="P:protein import into nucleus"/>
    <property type="evidence" value="ECO:0007669"/>
    <property type="project" value="TreeGrafter"/>
</dbReference>
<gene>
    <name evidence="11" type="primary">NUP85_1</name>
    <name evidence="11" type="ORF">Cantr_06375</name>
</gene>
<protein>
    <recommendedName>
        <fullName evidence="9">Nuclear pore complex protein Nup85</fullName>
    </recommendedName>
</protein>
<keyword evidence="3 9" id="KW-0813">Transport</keyword>